<evidence type="ECO:0000313" key="3">
    <source>
        <dbReference type="Proteomes" id="UP000824120"/>
    </source>
</evidence>
<feature type="non-terminal residue" evidence="2">
    <location>
        <position position="1"/>
    </location>
</feature>
<sequence length="199" mass="22660">LESIERTAKFNIIVNIFQDHDDYIYLLLIISSMMVLILALVTRTTLSFIHWCRLKLDESACSTENFATTQYGIDFLQMISTTMQMKTVPFYLYAAAPPTSKARDTIRRELGKYCPNFRGIQWAGEAQPEHVPVKPDEGLEVVSRAKGIPEKSCKLMKLASKVVKMVQRFKTLTKSGPSSRGGRRPIVKRLSRNLYVPKI</sequence>
<organism evidence="2 3">
    <name type="scientific">Solanum commersonii</name>
    <name type="common">Commerson's wild potato</name>
    <name type="synonym">Commerson's nightshade</name>
    <dbReference type="NCBI Taxonomy" id="4109"/>
    <lineage>
        <taxon>Eukaryota</taxon>
        <taxon>Viridiplantae</taxon>
        <taxon>Streptophyta</taxon>
        <taxon>Embryophyta</taxon>
        <taxon>Tracheophyta</taxon>
        <taxon>Spermatophyta</taxon>
        <taxon>Magnoliopsida</taxon>
        <taxon>eudicotyledons</taxon>
        <taxon>Gunneridae</taxon>
        <taxon>Pentapetalae</taxon>
        <taxon>asterids</taxon>
        <taxon>lamiids</taxon>
        <taxon>Solanales</taxon>
        <taxon>Solanaceae</taxon>
        <taxon>Solanoideae</taxon>
        <taxon>Solaneae</taxon>
        <taxon>Solanum</taxon>
    </lineage>
</organism>
<protein>
    <submittedName>
        <fullName evidence="2">Uncharacterized protein</fullName>
    </submittedName>
</protein>
<comment type="caution">
    <text evidence="2">The sequence shown here is derived from an EMBL/GenBank/DDBJ whole genome shotgun (WGS) entry which is preliminary data.</text>
</comment>
<keyword evidence="3" id="KW-1185">Reference proteome</keyword>
<evidence type="ECO:0000313" key="2">
    <source>
        <dbReference type="EMBL" id="KAG5570060.1"/>
    </source>
</evidence>
<evidence type="ECO:0000256" key="1">
    <source>
        <dbReference type="SAM" id="Phobius"/>
    </source>
</evidence>
<accession>A0A9J5W455</accession>
<reference evidence="2 3" key="1">
    <citation type="submission" date="2020-09" db="EMBL/GenBank/DDBJ databases">
        <title>De no assembly of potato wild relative species, Solanum commersonii.</title>
        <authorList>
            <person name="Cho K."/>
        </authorList>
    </citation>
    <scope>NUCLEOTIDE SEQUENCE [LARGE SCALE GENOMIC DNA]</scope>
    <source>
        <strain evidence="2">LZ3.2</strain>
        <tissue evidence="2">Leaf</tissue>
    </source>
</reference>
<dbReference type="AlphaFoldDB" id="A0A9J5W455"/>
<feature type="transmembrane region" description="Helical" evidence="1">
    <location>
        <begin position="23"/>
        <end position="41"/>
    </location>
</feature>
<dbReference type="EMBL" id="JACXVP010000012">
    <property type="protein sequence ID" value="KAG5570060.1"/>
    <property type="molecule type" value="Genomic_DNA"/>
</dbReference>
<dbReference type="OrthoDB" id="48036at2759"/>
<gene>
    <name evidence="2" type="ORF">H5410_059826</name>
</gene>
<name>A0A9J5W455_SOLCO</name>
<keyword evidence="1" id="KW-0472">Membrane</keyword>
<keyword evidence="1" id="KW-0812">Transmembrane</keyword>
<dbReference type="Proteomes" id="UP000824120">
    <property type="component" value="Chromosome 12"/>
</dbReference>
<keyword evidence="1" id="KW-1133">Transmembrane helix</keyword>
<proteinExistence type="predicted"/>